<name>A0ABD3TL04_SINWO</name>
<protein>
    <submittedName>
        <fullName evidence="1">Uncharacterized protein</fullName>
    </submittedName>
</protein>
<dbReference type="AlphaFoldDB" id="A0ABD3TL04"/>
<evidence type="ECO:0000313" key="1">
    <source>
        <dbReference type="EMBL" id="KAL3837113.1"/>
    </source>
</evidence>
<dbReference type="EMBL" id="JBJQND010000018">
    <property type="protein sequence ID" value="KAL3837113.1"/>
    <property type="molecule type" value="Genomic_DNA"/>
</dbReference>
<accession>A0ABD3TL04</accession>
<feature type="non-terminal residue" evidence="1">
    <location>
        <position position="1"/>
    </location>
</feature>
<gene>
    <name evidence="1" type="ORF">ACJMK2_022494</name>
</gene>
<keyword evidence="2" id="KW-1185">Reference proteome</keyword>
<dbReference type="Proteomes" id="UP001634394">
    <property type="component" value="Unassembled WGS sequence"/>
</dbReference>
<reference evidence="1 2" key="1">
    <citation type="submission" date="2024-11" db="EMBL/GenBank/DDBJ databases">
        <title>Chromosome-level genome assembly of the freshwater bivalve Anodonta woodiana.</title>
        <authorList>
            <person name="Chen X."/>
        </authorList>
    </citation>
    <scope>NUCLEOTIDE SEQUENCE [LARGE SCALE GENOMIC DNA]</scope>
    <source>
        <strain evidence="1">MN2024</strain>
        <tissue evidence="1">Gills</tissue>
    </source>
</reference>
<proteinExistence type="predicted"/>
<evidence type="ECO:0000313" key="2">
    <source>
        <dbReference type="Proteomes" id="UP001634394"/>
    </source>
</evidence>
<comment type="caution">
    <text evidence="1">The sequence shown here is derived from an EMBL/GenBank/DDBJ whole genome shotgun (WGS) entry which is preliminary data.</text>
</comment>
<organism evidence="1 2">
    <name type="scientific">Sinanodonta woodiana</name>
    <name type="common">Chinese pond mussel</name>
    <name type="synonym">Anodonta woodiana</name>
    <dbReference type="NCBI Taxonomy" id="1069815"/>
    <lineage>
        <taxon>Eukaryota</taxon>
        <taxon>Metazoa</taxon>
        <taxon>Spiralia</taxon>
        <taxon>Lophotrochozoa</taxon>
        <taxon>Mollusca</taxon>
        <taxon>Bivalvia</taxon>
        <taxon>Autobranchia</taxon>
        <taxon>Heteroconchia</taxon>
        <taxon>Palaeoheterodonta</taxon>
        <taxon>Unionida</taxon>
        <taxon>Unionoidea</taxon>
        <taxon>Unionidae</taxon>
        <taxon>Unioninae</taxon>
        <taxon>Sinanodonta</taxon>
    </lineage>
</organism>
<sequence>IQMTYRMSWRRSFSSNHYCNSSHSSSNELRPGEGSLICSQGCSGIVTDLAYRCTDFSETEDWTTGTRTFLYNLTTPSPEISLM</sequence>